<evidence type="ECO:0000313" key="5">
    <source>
        <dbReference type="Proteomes" id="UP000501849"/>
    </source>
</evidence>
<gene>
    <name evidence="4" type="ORF">EXE63_15235</name>
</gene>
<reference evidence="4 5" key="1">
    <citation type="submission" date="2019-04" db="EMBL/GenBank/DDBJ databases">
        <title>Draft, Whole-Genome Sequence of the Anthracene-degrading Mycobacterium frederiksbergense LB501T, Isolated from a Polycyclic Aromatic Hydrocarbon (PAH)-Contaminated Soil.</title>
        <authorList>
            <person name="Augelletti F."/>
        </authorList>
    </citation>
    <scope>NUCLEOTIDE SEQUENCE [LARGE SCALE GENOMIC DNA]</scope>
    <source>
        <strain evidence="4 5">LB 501T</strain>
    </source>
</reference>
<dbReference type="PROSITE" id="PS51257">
    <property type="entry name" value="PROKAR_LIPOPROTEIN"/>
    <property type="match status" value="1"/>
</dbReference>
<evidence type="ECO:0000313" key="4">
    <source>
        <dbReference type="EMBL" id="QIV82076.1"/>
    </source>
</evidence>
<dbReference type="InterPro" id="IPR039131">
    <property type="entry name" value="NDUFAF1"/>
</dbReference>
<dbReference type="PANTHER" id="PTHR13194:SF19">
    <property type="entry name" value="NAD(P)-BINDING ROSSMANN-FOLD SUPERFAMILY PROTEIN"/>
    <property type="match status" value="1"/>
</dbReference>
<organism evidence="4 5">
    <name type="scientific">Mycolicibacterium frederiksbergense</name>
    <dbReference type="NCBI Taxonomy" id="117567"/>
    <lineage>
        <taxon>Bacteria</taxon>
        <taxon>Bacillati</taxon>
        <taxon>Actinomycetota</taxon>
        <taxon>Actinomycetes</taxon>
        <taxon>Mycobacteriales</taxon>
        <taxon>Mycobacteriaceae</taxon>
        <taxon>Mycolicibacterium</taxon>
    </lineage>
</organism>
<evidence type="ECO:0000256" key="1">
    <source>
        <dbReference type="ARBA" id="ARBA00007884"/>
    </source>
</evidence>
<dbReference type="EMBL" id="CP038799">
    <property type="protein sequence ID" value="QIV82076.1"/>
    <property type="molecule type" value="Genomic_DNA"/>
</dbReference>
<dbReference type="AlphaFoldDB" id="A0A6H0S4J3"/>
<keyword evidence="2" id="KW-0732">Signal</keyword>
<evidence type="ECO:0000256" key="2">
    <source>
        <dbReference type="SAM" id="SignalP"/>
    </source>
</evidence>
<protein>
    <submittedName>
        <fullName evidence="4">CIA30 family protein</fullName>
    </submittedName>
</protein>
<comment type="similarity">
    <text evidence="1">Belongs to the CIA30 family.</text>
</comment>
<dbReference type="Proteomes" id="UP000501849">
    <property type="component" value="Chromosome"/>
</dbReference>
<dbReference type="SUPFAM" id="SSF49785">
    <property type="entry name" value="Galactose-binding domain-like"/>
    <property type="match status" value="1"/>
</dbReference>
<dbReference type="InterPro" id="IPR013857">
    <property type="entry name" value="NADH-UbQ_OxRdtase-assoc_prot30"/>
</dbReference>
<dbReference type="InterPro" id="IPR008979">
    <property type="entry name" value="Galactose-bd-like_sf"/>
</dbReference>
<sequence length="220" mass="23271">MKNCRHRTCRGHRLPRGLAGIVFACSAILVASCGGAERSASADETTTTPETPRSSVLVDLDDAGEVATWTTVNDPVMGGRSTSKIAFGDGGLVFSGTLSLENNGGFASARSPQDPELGRRATGAKSLRVHARGDGKTYLLKVGIAGQPWSYVQRFPTRAAVPEVHELPIEGFRPVGMRLDPAPDAPQTLEPSGINQVSVYILDKQQGPFELIISAVDATT</sequence>
<name>A0A6H0S4J3_9MYCO</name>
<dbReference type="PANTHER" id="PTHR13194">
    <property type="entry name" value="COMPLEX I INTERMEDIATE-ASSOCIATED PROTEIN 30"/>
    <property type="match status" value="1"/>
</dbReference>
<feature type="signal peptide" evidence="2">
    <location>
        <begin position="1"/>
        <end position="42"/>
    </location>
</feature>
<dbReference type="RefSeq" id="WP_168142605.1">
    <property type="nucleotide sequence ID" value="NZ_CBCSDT010000001.1"/>
</dbReference>
<evidence type="ECO:0000259" key="3">
    <source>
        <dbReference type="Pfam" id="PF08547"/>
    </source>
</evidence>
<feature type="domain" description="NADH:ubiquinone oxidoreductase intermediate-associated protein 30" evidence="3">
    <location>
        <begin position="61"/>
        <end position="213"/>
    </location>
</feature>
<dbReference type="Pfam" id="PF08547">
    <property type="entry name" value="CIA30"/>
    <property type="match status" value="1"/>
</dbReference>
<dbReference type="KEGG" id="mfre:EXE63_15235"/>
<accession>A0A6H0S4J3</accession>
<proteinExistence type="inferred from homology"/>
<feature type="chain" id="PRO_5026182469" evidence="2">
    <location>
        <begin position="43"/>
        <end position="220"/>
    </location>
</feature>
<keyword evidence="5" id="KW-1185">Reference proteome</keyword>